<dbReference type="InterPro" id="IPR029062">
    <property type="entry name" value="Class_I_gatase-like"/>
</dbReference>
<dbReference type="NCBIfam" id="TIGR00566">
    <property type="entry name" value="trpG_papA"/>
    <property type="match status" value="1"/>
</dbReference>
<dbReference type="InterPro" id="IPR006221">
    <property type="entry name" value="TrpG/PapA_dom"/>
</dbReference>
<dbReference type="PANTHER" id="PTHR43418">
    <property type="entry name" value="MULTIFUNCTIONAL TRYPTOPHAN BIOSYNTHESIS PROTEIN-RELATED"/>
    <property type="match status" value="1"/>
</dbReference>
<keyword evidence="4" id="KW-1185">Reference proteome</keyword>
<reference evidence="3 4" key="1">
    <citation type="submission" date="2010-11" db="EMBL/GenBank/DDBJ databases">
        <title>Complete sequence of Halanaerobium sp. sapolanicus.</title>
        <authorList>
            <consortium name="US DOE Joint Genome Institute"/>
            <person name="Lucas S."/>
            <person name="Copeland A."/>
            <person name="Lapidus A."/>
            <person name="Cheng J.-F."/>
            <person name="Bruce D."/>
            <person name="Goodwin L."/>
            <person name="Pitluck S."/>
            <person name="Davenport K."/>
            <person name="Detter J.C."/>
            <person name="Han C."/>
            <person name="Tapia R."/>
            <person name="Land M."/>
            <person name="Hauser L."/>
            <person name="Jeffries C."/>
            <person name="Kyrpides N."/>
            <person name="Ivanova N."/>
            <person name="Mikhailova N."/>
            <person name="Begemann M.B."/>
            <person name="Mormile M.R."/>
            <person name="Wall J.D."/>
            <person name="Elias D.A."/>
            <person name="Woyke T."/>
        </authorList>
    </citation>
    <scope>NUCLEOTIDE SEQUENCE [LARGE SCALE GENOMIC DNA]</scope>
    <source>
        <strain evidence="4">sapolanicus</strain>
    </source>
</reference>
<dbReference type="SUPFAM" id="SSF52317">
    <property type="entry name" value="Class I glutamine amidotransferase-like"/>
    <property type="match status" value="1"/>
</dbReference>
<keyword evidence="1 3" id="KW-0315">Glutamine amidotransferase</keyword>
<dbReference type="PRINTS" id="PR00097">
    <property type="entry name" value="ANTSNTHASEII"/>
</dbReference>
<protein>
    <submittedName>
        <fullName evidence="3">Glutamine amidotransferase of anthranilate synthase</fullName>
    </submittedName>
</protein>
<evidence type="ECO:0000313" key="4">
    <source>
        <dbReference type="Proteomes" id="UP000007434"/>
    </source>
</evidence>
<dbReference type="InterPro" id="IPR050472">
    <property type="entry name" value="Anth_synth/Amidotransfase"/>
</dbReference>
<dbReference type="PRINTS" id="PR00096">
    <property type="entry name" value="GATASE"/>
</dbReference>
<dbReference type="RefSeq" id="WP_013404727.1">
    <property type="nucleotide sequence ID" value="NC_014654.1"/>
</dbReference>
<dbReference type="Proteomes" id="UP000007434">
    <property type="component" value="Chromosome"/>
</dbReference>
<organism evidence="3 4">
    <name type="scientific">Halanaerobium hydrogeniformans</name>
    <name type="common">Halanaerobium sp. (strain sapolanicus)</name>
    <dbReference type="NCBI Taxonomy" id="656519"/>
    <lineage>
        <taxon>Bacteria</taxon>
        <taxon>Bacillati</taxon>
        <taxon>Bacillota</taxon>
        <taxon>Clostridia</taxon>
        <taxon>Halanaerobiales</taxon>
        <taxon>Halanaerobiaceae</taxon>
        <taxon>Halanaerobium</taxon>
    </lineage>
</organism>
<dbReference type="MEROPS" id="C26.955"/>
<dbReference type="OrthoDB" id="9804328at2"/>
<evidence type="ECO:0000256" key="1">
    <source>
        <dbReference type="ARBA" id="ARBA00022962"/>
    </source>
</evidence>
<dbReference type="FunFam" id="3.40.50.880:FF:000003">
    <property type="entry name" value="Anthranilate synthase component II"/>
    <property type="match status" value="1"/>
</dbReference>
<dbReference type="eggNOG" id="COG0512">
    <property type="taxonomic scope" value="Bacteria"/>
</dbReference>
<dbReference type="EMBL" id="CP002304">
    <property type="protein sequence ID" value="ADQ13621.1"/>
    <property type="molecule type" value="Genomic_DNA"/>
</dbReference>
<accession>E4RNF3</accession>
<dbReference type="STRING" id="656519.Halsa_0131"/>
<gene>
    <name evidence="3" type="ordered locus">Halsa_0131</name>
</gene>
<evidence type="ECO:0000313" key="3">
    <source>
        <dbReference type="EMBL" id="ADQ13621.1"/>
    </source>
</evidence>
<sequence length="193" mass="21601">MMLIIDNYDSFTYNLVEYFKILNQEVKVARNDKITISEIIDLDPETIVISPGPCTPKEAGISKKVVRELKADYPILGICLGHQAVAEAFGAKIIKALEPVHGKISEVIHDGKGLFKDLNNPLKVTRYHSLVINKTNLPEILEISAQTEQGEIMGIRHKYYPIAGVQFHPEAVLTEQGLKLLDNFLKVGKEYDS</sequence>
<dbReference type="PANTHER" id="PTHR43418:SF4">
    <property type="entry name" value="MULTIFUNCTIONAL TRYPTOPHAN BIOSYNTHESIS PROTEIN"/>
    <property type="match status" value="1"/>
</dbReference>
<reference evidence="3 4" key="2">
    <citation type="journal article" date="2011" name="J. Bacteriol.">
        <title>Complete Genome Sequence of the Haloalkaliphilic, Hydrogen Producing Halanaerobium hydrogenoformans.</title>
        <authorList>
            <person name="Brown S.D."/>
            <person name="Begemann M.B."/>
            <person name="Mormile M.R."/>
            <person name="Wall J.D."/>
            <person name="Han C.S."/>
            <person name="Goodwin L.A."/>
            <person name="Pitluck S."/>
            <person name="Land M.L."/>
            <person name="Hauser L.J."/>
            <person name="Elias D.A."/>
        </authorList>
    </citation>
    <scope>NUCLEOTIDE SEQUENCE [LARGE SCALE GENOMIC DNA]</scope>
    <source>
        <strain evidence="4">sapolanicus</strain>
    </source>
</reference>
<name>E4RNF3_HALHG</name>
<dbReference type="AlphaFoldDB" id="E4RNF3"/>
<feature type="domain" description="Glutamine amidotransferase" evidence="2">
    <location>
        <begin position="3"/>
        <end position="185"/>
    </location>
</feature>
<evidence type="ECO:0000259" key="2">
    <source>
        <dbReference type="Pfam" id="PF00117"/>
    </source>
</evidence>
<dbReference type="PROSITE" id="PS51273">
    <property type="entry name" value="GATASE_TYPE_1"/>
    <property type="match status" value="1"/>
</dbReference>
<dbReference type="Gene3D" id="3.40.50.880">
    <property type="match status" value="1"/>
</dbReference>
<dbReference type="GO" id="GO:0005829">
    <property type="term" value="C:cytosol"/>
    <property type="evidence" value="ECO:0007669"/>
    <property type="project" value="TreeGrafter"/>
</dbReference>
<dbReference type="InterPro" id="IPR017926">
    <property type="entry name" value="GATASE"/>
</dbReference>
<dbReference type="CDD" id="cd01743">
    <property type="entry name" value="GATase1_Anthranilate_Synthase"/>
    <property type="match status" value="1"/>
</dbReference>
<dbReference type="GO" id="GO:0000162">
    <property type="term" value="P:L-tryptophan biosynthetic process"/>
    <property type="evidence" value="ECO:0007669"/>
    <property type="project" value="TreeGrafter"/>
</dbReference>
<dbReference type="GO" id="GO:0004049">
    <property type="term" value="F:anthranilate synthase activity"/>
    <property type="evidence" value="ECO:0007669"/>
    <property type="project" value="TreeGrafter"/>
</dbReference>
<dbReference type="PRINTS" id="PR00099">
    <property type="entry name" value="CPSGATASE"/>
</dbReference>
<dbReference type="KEGG" id="has:Halsa_0131"/>
<proteinExistence type="predicted"/>
<dbReference type="Pfam" id="PF00117">
    <property type="entry name" value="GATase"/>
    <property type="match status" value="1"/>
</dbReference>
<dbReference type="HOGENOM" id="CLU_014340_1_2_9"/>